<feature type="chain" id="PRO_5039145919" description="Lipoprotein" evidence="1">
    <location>
        <begin position="22"/>
        <end position="196"/>
    </location>
</feature>
<reference evidence="2 3" key="1">
    <citation type="submission" date="2018-07" db="EMBL/GenBank/DDBJ databases">
        <title>Genomic Encyclopedia of Type Strains, Phase IV (KMG-IV): sequencing the most valuable type-strain genomes for metagenomic binning, comparative biology and taxonomic classification.</title>
        <authorList>
            <person name="Goeker M."/>
        </authorList>
    </citation>
    <scope>NUCLEOTIDE SEQUENCE [LARGE SCALE GENOMIC DNA]</scope>
    <source>
        <strain evidence="2 3">DSM 44952</strain>
    </source>
</reference>
<sequence length="196" mass="20822">MTSSKALLRTLAVFVPLALLSASCGDDESDGDKPPAQQSIPAGVAEQYTVLEAEIAANGGSATAGDYRVGYIVEAAEPWFQVVDGKQVNRPPAPGETHHIEIIPMEASTGRIVPDVPIRLEVIGPDGAVVQGQNLNFYYAPFFHYANNFSVPDGTYTLRATLQPPTFLRHGGSGEKPALSEGATVTFENVQLKPEG</sequence>
<protein>
    <recommendedName>
        <fullName evidence="4">Lipoprotein</fullName>
    </recommendedName>
</protein>
<gene>
    <name evidence="2" type="ORF">DFR68_101608</name>
</gene>
<evidence type="ECO:0000313" key="2">
    <source>
        <dbReference type="EMBL" id="RDI55774.1"/>
    </source>
</evidence>
<keyword evidence="3" id="KW-1185">Reference proteome</keyword>
<dbReference type="AlphaFoldDB" id="A0A370HEV1"/>
<organism evidence="2 3">
    <name type="scientific">Nocardia mexicana</name>
    <dbReference type="NCBI Taxonomy" id="279262"/>
    <lineage>
        <taxon>Bacteria</taxon>
        <taxon>Bacillati</taxon>
        <taxon>Actinomycetota</taxon>
        <taxon>Actinomycetes</taxon>
        <taxon>Mycobacteriales</taxon>
        <taxon>Nocardiaceae</taxon>
        <taxon>Nocardia</taxon>
    </lineage>
</organism>
<dbReference type="PROSITE" id="PS51257">
    <property type="entry name" value="PROKAR_LIPOPROTEIN"/>
    <property type="match status" value="1"/>
</dbReference>
<dbReference type="InterPro" id="IPR038482">
    <property type="entry name" value="Tp34-type_sf"/>
</dbReference>
<dbReference type="EMBL" id="QQAZ01000001">
    <property type="protein sequence ID" value="RDI55774.1"/>
    <property type="molecule type" value="Genomic_DNA"/>
</dbReference>
<keyword evidence="1" id="KW-0732">Signal</keyword>
<feature type="signal peptide" evidence="1">
    <location>
        <begin position="1"/>
        <end position="21"/>
    </location>
</feature>
<name>A0A370HEV1_9NOCA</name>
<comment type="caution">
    <text evidence="2">The sequence shown here is derived from an EMBL/GenBank/DDBJ whole genome shotgun (WGS) entry which is preliminary data.</text>
</comment>
<dbReference type="OrthoDB" id="1495621at2"/>
<evidence type="ECO:0000313" key="3">
    <source>
        <dbReference type="Proteomes" id="UP000255355"/>
    </source>
</evidence>
<dbReference type="RefSeq" id="WP_068021988.1">
    <property type="nucleotide sequence ID" value="NZ_QQAZ01000001.1"/>
</dbReference>
<dbReference type="STRING" id="1210089.GCA_001613165_04169"/>
<dbReference type="Gene3D" id="2.60.40.2480">
    <property type="entry name" value="Periplasmic metal-binding protein Tp34-type"/>
    <property type="match status" value="1"/>
</dbReference>
<evidence type="ECO:0000256" key="1">
    <source>
        <dbReference type="SAM" id="SignalP"/>
    </source>
</evidence>
<dbReference type="Proteomes" id="UP000255355">
    <property type="component" value="Unassembled WGS sequence"/>
</dbReference>
<evidence type="ECO:0008006" key="4">
    <source>
        <dbReference type="Google" id="ProtNLM"/>
    </source>
</evidence>
<accession>A0A370HEV1</accession>
<proteinExistence type="predicted"/>